<evidence type="ECO:0000313" key="3">
    <source>
        <dbReference type="EMBL" id="SHI71443.1"/>
    </source>
</evidence>
<feature type="chain" id="PRO_5038728725" evidence="1">
    <location>
        <begin position="22"/>
        <end position="155"/>
    </location>
</feature>
<dbReference type="GO" id="GO:0016020">
    <property type="term" value="C:membrane"/>
    <property type="evidence" value="ECO:0007669"/>
    <property type="project" value="InterPro"/>
</dbReference>
<reference evidence="3 4" key="1">
    <citation type="submission" date="2016-11" db="EMBL/GenBank/DDBJ databases">
        <authorList>
            <person name="Jaros S."/>
            <person name="Januszkiewicz K."/>
            <person name="Wedrychowicz H."/>
        </authorList>
    </citation>
    <scope>NUCLEOTIDE SEQUENCE [LARGE SCALE GENOMIC DNA]</scope>
    <source>
        <strain evidence="3 4">DSM 6191</strain>
    </source>
</reference>
<protein>
    <submittedName>
        <fullName evidence="3">Major membrane immunogen, membrane-anchored lipoprotein</fullName>
    </submittedName>
</protein>
<evidence type="ECO:0000313" key="4">
    <source>
        <dbReference type="Proteomes" id="UP000184241"/>
    </source>
</evidence>
<dbReference type="PIRSF" id="PIRSF036531">
    <property type="entry name" value="Tpp15_prd"/>
    <property type="match status" value="1"/>
</dbReference>
<sequence length="155" mass="16502">MKKKTLLSVIAAATLAVTVLAGCGKKEDAAASKIKDGTYKAEASDFDDKGWKPYVEVEYKDGKIASAAFDYSNKQDGHKKSTDEKYIAAMAAKSGTSPDKYTVELAKALVEKQDVEKVDSVTGATHSSENFKTLVKAAVDNATAGKTDTAKVEIK</sequence>
<feature type="domain" description="FMN-binding" evidence="2">
    <location>
        <begin position="50"/>
        <end position="142"/>
    </location>
</feature>
<keyword evidence="1" id="KW-0732">Signal</keyword>
<dbReference type="SMART" id="SM00900">
    <property type="entry name" value="FMN_bind"/>
    <property type="match status" value="1"/>
</dbReference>
<dbReference type="Gene3D" id="3.90.1010.20">
    <property type="match status" value="1"/>
</dbReference>
<dbReference type="Proteomes" id="UP000184241">
    <property type="component" value="Unassembled WGS sequence"/>
</dbReference>
<dbReference type="InterPro" id="IPR017058">
    <property type="entry name" value="Major_M_immunogen_Tpp15_prd"/>
</dbReference>
<feature type="signal peptide" evidence="1">
    <location>
        <begin position="1"/>
        <end position="21"/>
    </location>
</feature>
<proteinExistence type="predicted"/>
<dbReference type="GO" id="GO:0010181">
    <property type="term" value="F:FMN binding"/>
    <property type="evidence" value="ECO:0007669"/>
    <property type="project" value="InterPro"/>
</dbReference>
<organism evidence="3 4">
    <name type="scientific">Clostridium intestinale DSM 6191</name>
    <dbReference type="NCBI Taxonomy" id="1121320"/>
    <lineage>
        <taxon>Bacteria</taxon>
        <taxon>Bacillati</taxon>
        <taxon>Bacillota</taxon>
        <taxon>Clostridia</taxon>
        <taxon>Eubacteriales</taxon>
        <taxon>Clostridiaceae</taxon>
        <taxon>Clostridium</taxon>
    </lineage>
</organism>
<name>A0A1M6DE21_9CLOT</name>
<dbReference type="EMBL" id="FQXU01000018">
    <property type="protein sequence ID" value="SHI71443.1"/>
    <property type="molecule type" value="Genomic_DNA"/>
</dbReference>
<gene>
    <name evidence="3" type="ORF">SAMN02745941_04229</name>
</gene>
<keyword evidence="3" id="KW-0449">Lipoprotein</keyword>
<evidence type="ECO:0000259" key="2">
    <source>
        <dbReference type="SMART" id="SM00900"/>
    </source>
</evidence>
<accession>A0A1M6DE21</accession>
<dbReference type="InterPro" id="IPR007329">
    <property type="entry name" value="FMN-bd"/>
</dbReference>
<dbReference type="AlphaFoldDB" id="A0A1M6DE21"/>
<dbReference type="RefSeq" id="WP_073022545.1">
    <property type="nucleotide sequence ID" value="NZ_FQXU01000018.1"/>
</dbReference>
<evidence type="ECO:0000256" key="1">
    <source>
        <dbReference type="SAM" id="SignalP"/>
    </source>
</evidence>
<dbReference type="Pfam" id="PF04205">
    <property type="entry name" value="FMN_bind"/>
    <property type="match status" value="1"/>
</dbReference>
<dbReference type="PROSITE" id="PS51257">
    <property type="entry name" value="PROKAR_LIPOPROTEIN"/>
    <property type="match status" value="1"/>
</dbReference>